<dbReference type="AlphaFoldDB" id="A0A392PFY1"/>
<feature type="domain" description="Reverse transcriptase" evidence="1">
    <location>
        <begin position="75"/>
        <end position="137"/>
    </location>
</feature>
<keyword evidence="2" id="KW-0548">Nucleotidyltransferase</keyword>
<dbReference type="InterPro" id="IPR043502">
    <property type="entry name" value="DNA/RNA_pol_sf"/>
</dbReference>
<reference evidence="2 3" key="1">
    <citation type="journal article" date="2018" name="Front. Plant Sci.">
        <title>Red Clover (Trifolium pratense) and Zigzag Clover (T. medium) - A Picture of Genomic Similarities and Differences.</title>
        <authorList>
            <person name="Dluhosova J."/>
            <person name="Istvanek J."/>
            <person name="Nedelnik J."/>
            <person name="Repkova J."/>
        </authorList>
    </citation>
    <scope>NUCLEOTIDE SEQUENCE [LARGE SCALE GENOMIC DNA]</scope>
    <source>
        <strain evidence="3">cv. 10/8</strain>
        <tissue evidence="2">Leaf</tissue>
    </source>
</reference>
<dbReference type="Proteomes" id="UP000265520">
    <property type="component" value="Unassembled WGS sequence"/>
</dbReference>
<keyword evidence="2" id="KW-0808">Transferase</keyword>
<comment type="caution">
    <text evidence="2">The sequence shown here is derived from an EMBL/GenBank/DDBJ whole genome shotgun (WGS) entry which is preliminary data.</text>
</comment>
<keyword evidence="3" id="KW-1185">Reference proteome</keyword>
<feature type="non-terminal residue" evidence="2">
    <location>
        <position position="149"/>
    </location>
</feature>
<evidence type="ECO:0000313" key="2">
    <source>
        <dbReference type="EMBL" id="MCI11013.1"/>
    </source>
</evidence>
<gene>
    <name evidence="2" type="ORF">A2U01_0032111</name>
</gene>
<name>A0A392PFY1_9FABA</name>
<organism evidence="2 3">
    <name type="scientific">Trifolium medium</name>
    <dbReference type="NCBI Taxonomy" id="97028"/>
    <lineage>
        <taxon>Eukaryota</taxon>
        <taxon>Viridiplantae</taxon>
        <taxon>Streptophyta</taxon>
        <taxon>Embryophyta</taxon>
        <taxon>Tracheophyta</taxon>
        <taxon>Spermatophyta</taxon>
        <taxon>Magnoliopsida</taxon>
        <taxon>eudicotyledons</taxon>
        <taxon>Gunneridae</taxon>
        <taxon>Pentapetalae</taxon>
        <taxon>rosids</taxon>
        <taxon>fabids</taxon>
        <taxon>Fabales</taxon>
        <taxon>Fabaceae</taxon>
        <taxon>Papilionoideae</taxon>
        <taxon>50 kb inversion clade</taxon>
        <taxon>NPAAA clade</taxon>
        <taxon>Hologalegina</taxon>
        <taxon>IRL clade</taxon>
        <taxon>Trifolieae</taxon>
        <taxon>Trifolium</taxon>
    </lineage>
</organism>
<dbReference type="SUPFAM" id="SSF56672">
    <property type="entry name" value="DNA/RNA polymerases"/>
    <property type="match status" value="1"/>
</dbReference>
<dbReference type="InterPro" id="IPR000477">
    <property type="entry name" value="RT_dom"/>
</dbReference>
<accession>A0A392PFY1</accession>
<dbReference type="Pfam" id="PF00078">
    <property type="entry name" value="RVT_1"/>
    <property type="match status" value="1"/>
</dbReference>
<protein>
    <submittedName>
        <fullName evidence="2">RNA-directed DNA polymerase (Reverse transcriptase)</fullName>
    </submittedName>
</protein>
<evidence type="ECO:0000259" key="1">
    <source>
        <dbReference type="Pfam" id="PF00078"/>
    </source>
</evidence>
<proteinExistence type="predicted"/>
<evidence type="ECO:0000313" key="3">
    <source>
        <dbReference type="Proteomes" id="UP000265520"/>
    </source>
</evidence>
<sequence>MEDNHMLCKIPSAQEIKDVVFSMNADGAPGPDGFGGHFYQTYWSIVANDVILAIQDFFVNGKLLQNLNSNLIVLIPKMNGAVSMSDFRPIALANFIFKILTKIIADRLASIAPKLVSEHQRGFIPGRQISDCVIVASEAINVLHKKSFA</sequence>
<dbReference type="GO" id="GO:0003964">
    <property type="term" value="F:RNA-directed DNA polymerase activity"/>
    <property type="evidence" value="ECO:0007669"/>
    <property type="project" value="UniProtKB-KW"/>
</dbReference>
<dbReference type="InterPro" id="IPR052343">
    <property type="entry name" value="Retrotransposon-Effector_Assoc"/>
</dbReference>
<dbReference type="PANTHER" id="PTHR46890:SF48">
    <property type="entry name" value="RNA-DIRECTED DNA POLYMERASE"/>
    <property type="match status" value="1"/>
</dbReference>
<dbReference type="PANTHER" id="PTHR46890">
    <property type="entry name" value="NON-LTR RETROLELEMENT REVERSE TRANSCRIPTASE-LIKE PROTEIN-RELATED"/>
    <property type="match status" value="1"/>
</dbReference>
<keyword evidence="2" id="KW-0695">RNA-directed DNA polymerase</keyword>
<dbReference type="EMBL" id="LXQA010078502">
    <property type="protein sequence ID" value="MCI11013.1"/>
    <property type="molecule type" value="Genomic_DNA"/>
</dbReference>